<evidence type="ECO:0000256" key="3">
    <source>
        <dbReference type="ARBA" id="ARBA00022900"/>
    </source>
</evidence>
<protein>
    <submittedName>
        <fullName evidence="4">Uncharacterized protein</fullName>
    </submittedName>
</protein>
<evidence type="ECO:0000313" key="5">
    <source>
        <dbReference type="Proteomes" id="UP001567538"/>
    </source>
</evidence>
<comment type="similarity">
    <text evidence="1">Belongs to the protease inhibitor I13 (potato type I serine protease inhibitor) family.</text>
</comment>
<keyword evidence="3" id="KW-0722">Serine protease inhibitor</keyword>
<keyword evidence="5" id="KW-1185">Reference proteome</keyword>
<evidence type="ECO:0000256" key="2">
    <source>
        <dbReference type="ARBA" id="ARBA00022690"/>
    </source>
</evidence>
<dbReference type="PANTHER" id="PTHR33091">
    <property type="entry name" value="PROTEIN, PUTATIVE, EXPRESSED-RELATED"/>
    <property type="match status" value="1"/>
</dbReference>
<dbReference type="EMBL" id="JBEAFC010000008">
    <property type="protein sequence ID" value="KAL1547159.1"/>
    <property type="molecule type" value="Genomic_DNA"/>
</dbReference>
<organism evidence="4 5">
    <name type="scientific">Salvia divinorum</name>
    <name type="common">Maria pastora</name>
    <name type="synonym">Diviner's sage</name>
    <dbReference type="NCBI Taxonomy" id="28513"/>
    <lineage>
        <taxon>Eukaryota</taxon>
        <taxon>Viridiplantae</taxon>
        <taxon>Streptophyta</taxon>
        <taxon>Embryophyta</taxon>
        <taxon>Tracheophyta</taxon>
        <taxon>Spermatophyta</taxon>
        <taxon>Magnoliopsida</taxon>
        <taxon>eudicotyledons</taxon>
        <taxon>Gunneridae</taxon>
        <taxon>Pentapetalae</taxon>
        <taxon>asterids</taxon>
        <taxon>lamiids</taxon>
        <taxon>Lamiales</taxon>
        <taxon>Lamiaceae</taxon>
        <taxon>Nepetoideae</taxon>
        <taxon>Mentheae</taxon>
        <taxon>Salviinae</taxon>
        <taxon>Salvia</taxon>
        <taxon>Salvia subgen. Calosphace</taxon>
    </lineage>
</organism>
<dbReference type="SUPFAM" id="SSF54654">
    <property type="entry name" value="CI-2 family of serine protease inhibitors"/>
    <property type="match status" value="1"/>
</dbReference>
<dbReference type="Pfam" id="PF00280">
    <property type="entry name" value="potato_inhibit"/>
    <property type="match status" value="1"/>
</dbReference>
<evidence type="ECO:0000256" key="1">
    <source>
        <dbReference type="ARBA" id="ARBA00008210"/>
    </source>
</evidence>
<dbReference type="PRINTS" id="PR00292">
    <property type="entry name" value="POTATOINHBTR"/>
</dbReference>
<dbReference type="Proteomes" id="UP001567538">
    <property type="component" value="Unassembled WGS sequence"/>
</dbReference>
<dbReference type="GO" id="GO:0004867">
    <property type="term" value="F:serine-type endopeptidase inhibitor activity"/>
    <property type="evidence" value="ECO:0007669"/>
    <property type="project" value="UniProtKB-KW"/>
</dbReference>
<proteinExistence type="inferred from homology"/>
<dbReference type="InterPro" id="IPR036354">
    <property type="entry name" value="Prot_inh_pot1_sf"/>
</dbReference>
<dbReference type="AlphaFoldDB" id="A0ABD1GSQ5"/>
<keyword evidence="2" id="KW-0646">Protease inhibitor</keyword>
<sequence length="78" mass="8606">MQSILDFPDFCPGIGKQAWPELVAKKGEEAVKVIESENRFVTAFTILVGTPTTKEINCGRVRVWVDACDYVVTAPYVG</sequence>
<dbReference type="InterPro" id="IPR000864">
    <property type="entry name" value="Prot_inh_pot1"/>
</dbReference>
<dbReference type="Gene3D" id="3.30.10.10">
    <property type="entry name" value="Trypsin Inhibitor V, subunit A"/>
    <property type="match status" value="1"/>
</dbReference>
<name>A0ABD1GSQ5_SALDI</name>
<accession>A0ABD1GSQ5</accession>
<gene>
    <name evidence="4" type="ORF">AAHA92_23666</name>
</gene>
<dbReference type="PANTHER" id="PTHR33091:SF69">
    <property type="entry name" value="INHIBITOR OF TRYPSIN AND HAGEMAN FACTOR-LIKE"/>
    <property type="match status" value="1"/>
</dbReference>
<evidence type="ECO:0000313" key="4">
    <source>
        <dbReference type="EMBL" id="KAL1547159.1"/>
    </source>
</evidence>
<reference evidence="4 5" key="1">
    <citation type="submission" date="2024-06" db="EMBL/GenBank/DDBJ databases">
        <title>A chromosome level genome sequence of Diviner's sage (Salvia divinorum).</title>
        <authorList>
            <person name="Ford S.A."/>
            <person name="Ro D.-K."/>
            <person name="Ness R.W."/>
            <person name="Phillips M.A."/>
        </authorList>
    </citation>
    <scope>NUCLEOTIDE SEQUENCE [LARGE SCALE GENOMIC DNA]</scope>
    <source>
        <strain evidence="4">SAF-2024a</strain>
        <tissue evidence="4">Leaf</tissue>
    </source>
</reference>
<comment type="caution">
    <text evidence="4">The sequence shown here is derived from an EMBL/GenBank/DDBJ whole genome shotgun (WGS) entry which is preliminary data.</text>
</comment>